<protein>
    <submittedName>
        <fullName evidence="1">35618_t:CDS:1</fullName>
    </submittedName>
</protein>
<name>A0ABN7VLQ1_GIGMA</name>
<gene>
    <name evidence="1" type="ORF">GMARGA_LOCUS20238</name>
</gene>
<evidence type="ECO:0000313" key="1">
    <source>
        <dbReference type="EMBL" id="CAG8784686.1"/>
    </source>
</evidence>
<evidence type="ECO:0000313" key="2">
    <source>
        <dbReference type="Proteomes" id="UP000789901"/>
    </source>
</evidence>
<organism evidence="1 2">
    <name type="scientific">Gigaspora margarita</name>
    <dbReference type="NCBI Taxonomy" id="4874"/>
    <lineage>
        <taxon>Eukaryota</taxon>
        <taxon>Fungi</taxon>
        <taxon>Fungi incertae sedis</taxon>
        <taxon>Mucoromycota</taxon>
        <taxon>Glomeromycotina</taxon>
        <taxon>Glomeromycetes</taxon>
        <taxon>Diversisporales</taxon>
        <taxon>Gigasporaceae</taxon>
        <taxon>Gigaspora</taxon>
    </lineage>
</organism>
<comment type="caution">
    <text evidence="1">The sequence shown here is derived from an EMBL/GenBank/DDBJ whole genome shotgun (WGS) entry which is preliminary data.</text>
</comment>
<sequence length="166" mass="19324">MNSLHRSAYNSYAELSAMIQKRNKSGVLDDILIGQVPIDSRRKFDARLDVDPYPRRSAYAFLDVHAKYKFRNSPDGYNYTRDSFKRFLYYNRTDYTESFGIAYNPDSNTEFEFVLVLIAVKAYTCKVERVKESKNGSYNFLLRYIDADVEVSGVFIGRDWTLAVIN</sequence>
<dbReference type="Proteomes" id="UP000789901">
    <property type="component" value="Unassembled WGS sequence"/>
</dbReference>
<reference evidence="1 2" key="1">
    <citation type="submission" date="2021-06" db="EMBL/GenBank/DDBJ databases">
        <authorList>
            <person name="Kallberg Y."/>
            <person name="Tangrot J."/>
            <person name="Rosling A."/>
        </authorList>
    </citation>
    <scope>NUCLEOTIDE SEQUENCE [LARGE SCALE GENOMIC DNA]</scope>
    <source>
        <strain evidence="1 2">120-4 pot B 10/14</strain>
    </source>
</reference>
<dbReference type="EMBL" id="CAJVQB010017554">
    <property type="protein sequence ID" value="CAG8784686.1"/>
    <property type="molecule type" value="Genomic_DNA"/>
</dbReference>
<keyword evidence="2" id="KW-1185">Reference proteome</keyword>
<accession>A0ABN7VLQ1</accession>
<proteinExistence type="predicted"/>